<dbReference type="OrthoDB" id="6256716at2759"/>
<keyword evidence="5" id="KW-1185">Reference proteome</keyword>
<dbReference type="FunCoup" id="A0A0D0E196">
    <property type="interactions" value="75"/>
</dbReference>
<comment type="pathway">
    <text evidence="1">Glycolipid biosynthesis; glycosylphosphatidylinositol-anchor biosynthesis.</text>
</comment>
<dbReference type="UniPathway" id="UPA00196"/>
<feature type="domain" description="Phosphatidylinositol N-acetylglucosaminyltransferase subunit H conserved" evidence="3">
    <location>
        <begin position="94"/>
        <end position="165"/>
    </location>
</feature>
<reference evidence="5" key="2">
    <citation type="submission" date="2015-01" db="EMBL/GenBank/DDBJ databases">
        <title>Evolutionary Origins and Diversification of the Mycorrhizal Mutualists.</title>
        <authorList>
            <consortium name="DOE Joint Genome Institute"/>
            <consortium name="Mycorrhizal Genomics Consortium"/>
            <person name="Kohler A."/>
            <person name="Kuo A."/>
            <person name="Nagy L.G."/>
            <person name="Floudas D."/>
            <person name="Copeland A."/>
            <person name="Barry K.W."/>
            <person name="Cichocki N."/>
            <person name="Veneault-Fourrey C."/>
            <person name="LaButti K."/>
            <person name="Lindquist E.A."/>
            <person name="Lipzen A."/>
            <person name="Lundell T."/>
            <person name="Morin E."/>
            <person name="Murat C."/>
            <person name="Riley R."/>
            <person name="Ohm R."/>
            <person name="Sun H."/>
            <person name="Tunlid A."/>
            <person name="Henrissat B."/>
            <person name="Grigoriev I.V."/>
            <person name="Hibbett D.S."/>
            <person name="Martin F."/>
        </authorList>
    </citation>
    <scope>NUCLEOTIDE SEQUENCE [LARGE SCALE GENOMIC DNA]</scope>
    <source>
        <strain evidence="5">Ve08.2h10</strain>
    </source>
</reference>
<gene>
    <name evidence="4" type="ORF">PAXRUDRAFT_220729</name>
</gene>
<dbReference type="GO" id="GO:0006506">
    <property type="term" value="P:GPI anchor biosynthetic process"/>
    <property type="evidence" value="ECO:0007669"/>
    <property type="project" value="UniProtKB-UniPathway"/>
</dbReference>
<dbReference type="GO" id="GO:0000506">
    <property type="term" value="C:glycosylphosphatidylinositol-N-acetylglucosaminyltransferase (GPI-GnT) complex"/>
    <property type="evidence" value="ECO:0007669"/>
    <property type="project" value="InterPro"/>
</dbReference>
<dbReference type="HOGENOM" id="CLU_114240_0_0_1"/>
<proteinExistence type="inferred from homology"/>
<accession>A0A0D0E196</accession>
<reference evidence="4 5" key="1">
    <citation type="submission" date="2014-04" db="EMBL/GenBank/DDBJ databases">
        <authorList>
            <consortium name="DOE Joint Genome Institute"/>
            <person name="Kuo A."/>
            <person name="Kohler A."/>
            <person name="Jargeat P."/>
            <person name="Nagy L.G."/>
            <person name="Floudas D."/>
            <person name="Copeland A."/>
            <person name="Barry K.W."/>
            <person name="Cichocki N."/>
            <person name="Veneault-Fourrey C."/>
            <person name="LaButti K."/>
            <person name="Lindquist E.A."/>
            <person name="Lipzen A."/>
            <person name="Lundell T."/>
            <person name="Morin E."/>
            <person name="Murat C."/>
            <person name="Sun H."/>
            <person name="Tunlid A."/>
            <person name="Henrissat B."/>
            <person name="Grigoriev I.V."/>
            <person name="Hibbett D.S."/>
            <person name="Martin F."/>
            <person name="Nordberg H.P."/>
            <person name="Cantor M.N."/>
            <person name="Hua S.X."/>
        </authorList>
    </citation>
    <scope>NUCLEOTIDE SEQUENCE [LARGE SCALE GENOMIC DNA]</scope>
    <source>
        <strain evidence="4 5">Ve08.2h10</strain>
    </source>
</reference>
<dbReference type="EMBL" id="KN824933">
    <property type="protein sequence ID" value="KIK97501.1"/>
    <property type="molecule type" value="Genomic_DNA"/>
</dbReference>
<organism evidence="4 5">
    <name type="scientific">Paxillus rubicundulus Ve08.2h10</name>
    <dbReference type="NCBI Taxonomy" id="930991"/>
    <lineage>
        <taxon>Eukaryota</taxon>
        <taxon>Fungi</taxon>
        <taxon>Dikarya</taxon>
        <taxon>Basidiomycota</taxon>
        <taxon>Agaricomycotina</taxon>
        <taxon>Agaricomycetes</taxon>
        <taxon>Agaricomycetidae</taxon>
        <taxon>Boletales</taxon>
        <taxon>Paxilineae</taxon>
        <taxon>Paxillaceae</taxon>
        <taxon>Paxillus</taxon>
    </lineage>
</organism>
<name>A0A0D0E196_9AGAM</name>
<dbReference type="PANTHER" id="PTHR15231:SF1">
    <property type="entry name" value="PHOSPHATIDYLINOSITOL N-ACETYLGLUCOSAMINYLTRANSFERASE SUBUNIT H"/>
    <property type="match status" value="1"/>
</dbReference>
<evidence type="ECO:0000256" key="2">
    <source>
        <dbReference type="ARBA" id="ARBA00009610"/>
    </source>
</evidence>
<evidence type="ECO:0000259" key="3">
    <source>
        <dbReference type="Pfam" id="PF10181"/>
    </source>
</evidence>
<dbReference type="InterPro" id="IPR044215">
    <property type="entry name" value="PIG-H"/>
</dbReference>
<dbReference type="Proteomes" id="UP000054538">
    <property type="component" value="Unassembled WGS sequence"/>
</dbReference>
<dbReference type="InterPro" id="IPR019328">
    <property type="entry name" value="PIGH-H_dom"/>
</dbReference>
<dbReference type="PANTHER" id="PTHR15231">
    <property type="entry name" value="PHOSPHATIDYLINOSITOL N-ACETYLGLUCOSAMINYLTRANSFERASE SUBUNIT H"/>
    <property type="match status" value="1"/>
</dbReference>
<dbReference type="AlphaFoldDB" id="A0A0D0E196"/>
<evidence type="ECO:0000256" key="1">
    <source>
        <dbReference type="ARBA" id="ARBA00004687"/>
    </source>
</evidence>
<sequence>MRQTRPLPDTHPEFSIIECPEFCEYRVENWRLAQNGSGRVIRGATAWSWLDPCIPVLLSFVWMRNRDSLAASLSIALALALFVWSRCNQVLHESVLVFPTVGIQLETHRGHPSMEPFVVSRRFIHASSLEDFVMHEGFRRWNVRYYLAAIKRSNHGVISIQVAFENILPYFPVLREVYLGVQEAMFPRPNLEETG</sequence>
<evidence type="ECO:0000313" key="5">
    <source>
        <dbReference type="Proteomes" id="UP000054538"/>
    </source>
</evidence>
<dbReference type="Pfam" id="PF10181">
    <property type="entry name" value="PIG-H"/>
    <property type="match status" value="1"/>
</dbReference>
<evidence type="ECO:0000313" key="4">
    <source>
        <dbReference type="EMBL" id="KIK97501.1"/>
    </source>
</evidence>
<comment type="similarity">
    <text evidence="2">Belongs to the PIGH family.</text>
</comment>
<dbReference type="STRING" id="930991.A0A0D0E196"/>
<dbReference type="InParanoid" id="A0A0D0E196"/>
<protein>
    <recommendedName>
        <fullName evidence="3">Phosphatidylinositol N-acetylglucosaminyltransferase subunit H conserved domain-containing protein</fullName>
    </recommendedName>
</protein>